<evidence type="ECO:0000256" key="2">
    <source>
        <dbReference type="ARBA" id="ARBA00023125"/>
    </source>
</evidence>
<dbReference type="EMBL" id="CP051428">
    <property type="protein sequence ID" value="QJC50400.1"/>
    <property type="molecule type" value="Genomic_DNA"/>
</dbReference>
<dbReference type="Gene3D" id="3.40.50.2300">
    <property type="match status" value="1"/>
</dbReference>
<dbReference type="KEGG" id="palr:HGI30_01530"/>
<keyword evidence="3" id="KW-0804">Transcription</keyword>
<evidence type="ECO:0000313" key="9">
    <source>
        <dbReference type="Proteomes" id="UP000502136"/>
    </source>
</evidence>
<evidence type="ECO:0000313" key="8">
    <source>
        <dbReference type="EMBL" id="QJC50400.1"/>
    </source>
</evidence>
<dbReference type="InterPro" id="IPR009057">
    <property type="entry name" value="Homeodomain-like_sf"/>
</dbReference>
<keyword evidence="1" id="KW-0805">Transcription regulation</keyword>
<dbReference type="SMART" id="SM00342">
    <property type="entry name" value="HTH_ARAC"/>
    <property type="match status" value="1"/>
</dbReference>
<dbReference type="SMART" id="SM00448">
    <property type="entry name" value="REC"/>
    <property type="match status" value="1"/>
</dbReference>
<organism evidence="8 9">
    <name type="scientific">Paenibacillus albicereus</name>
    <dbReference type="NCBI Taxonomy" id="2726185"/>
    <lineage>
        <taxon>Bacteria</taxon>
        <taxon>Bacillati</taxon>
        <taxon>Bacillota</taxon>
        <taxon>Bacilli</taxon>
        <taxon>Bacillales</taxon>
        <taxon>Paenibacillaceae</taxon>
        <taxon>Paenibacillus</taxon>
    </lineage>
</organism>
<dbReference type="PANTHER" id="PTHR43280:SF28">
    <property type="entry name" value="HTH-TYPE TRANSCRIPTIONAL ACTIVATOR RHAS"/>
    <property type="match status" value="1"/>
</dbReference>
<dbReference type="Pfam" id="PF00072">
    <property type="entry name" value="Response_reg"/>
    <property type="match status" value="1"/>
</dbReference>
<dbReference type="SUPFAM" id="SSF52172">
    <property type="entry name" value="CheY-like"/>
    <property type="match status" value="1"/>
</dbReference>
<evidence type="ECO:0000259" key="6">
    <source>
        <dbReference type="PROSITE" id="PS01124"/>
    </source>
</evidence>
<feature type="region of interest" description="Disordered" evidence="5">
    <location>
        <begin position="122"/>
        <end position="189"/>
    </location>
</feature>
<gene>
    <name evidence="8" type="ORF">HGI30_01530</name>
</gene>
<keyword evidence="4" id="KW-0597">Phosphoprotein</keyword>
<evidence type="ECO:0000259" key="7">
    <source>
        <dbReference type="PROSITE" id="PS50110"/>
    </source>
</evidence>
<proteinExistence type="predicted"/>
<name>A0A6H2GSL6_9BACL</name>
<evidence type="ECO:0000256" key="4">
    <source>
        <dbReference type="PROSITE-ProRule" id="PRU00169"/>
    </source>
</evidence>
<dbReference type="RefSeq" id="WP_168906079.1">
    <property type="nucleotide sequence ID" value="NZ_CP051428.1"/>
</dbReference>
<dbReference type="CDD" id="cd17536">
    <property type="entry name" value="REC_YesN-like"/>
    <property type="match status" value="1"/>
</dbReference>
<dbReference type="GO" id="GO:0043565">
    <property type="term" value="F:sequence-specific DNA binding"/>
    <property type="evidence" value="ECO:0007669"/>
    <property type="project" value="InterPro"/>
</dbReference>
<dbReference type="AlphaFoldDB" id="A0A6H2GSL6"/>
<dbReference type="PROSITE" id="PS01124">
    <property type="entry name" value="HTH_ARAC_FAMILY_2"/>
    <property type="match status" value="1"/>
</dbReference>
<dbReference type="GO" id="GO:0003700">
    <property type="term" value="F:DNA-binding transcription factor activity"/>
    <property type="evidence" value="ECO:0007669"/>
    <property type="project" value="InterPro"/>
</dbReference>
<dbReference type="Pfam" id="PF12833">
    <property type="entry name" value="HTH_18"/>
    <property type="match status" value="1"/>
</dbReference>
<dbReference type="InterPro" id="IPR018060">
    <property type="entry name" value="HTH_AraC"/>
</dbReference>
<evidence type="ECO:0000256" key="5">
    <source>
        <dbReference type="SAM" id="MobiDB-lite"/>
    </source>
</evidence>
<evidence type="ECO:0000256" key="3">
    <source>
        <dbReference type="ARBA" id="ARBA00023163"/>
    </source>
</evidence>
<dbReference type="PANTHER" id="PTHR43280">
    <property type="entry name" value="ARAC-FAMILY TRANSCRIPTIONAL REGULATOR"/>
    <property type="match status" value="1"/>
</dbReference>
<sequence length="392" mass="43298">MIRVLIVDDDKLARKGLISILPWSSQGMTVVGEAANGAKALEFMERQEVDLLFVDLSMPVLSGLELLRIVQRRFPSVRSVVLSFHEEFENVQAAYRMGVLDYLSKVRLESEDDEQILRRIRERLASEPPRSAGEAAANSAAGSEAGPADMAERPAGAGSASGPATAPADSSPVAALQAARPGGAPRPAEEDWAAIEAEWRSMHWLYSEARFQRLCKRTAEAGASVPRLAGLLQRIAAPLETIHAPDFGRLAEAGDIAAALQWMRDCRSRIYAHVAAASDCATTMESMLKAVLFIRERSSEALHAEAAAEHVHMSRSYFCQCFKKWTGMTFHEYVRQERISAAERLLCETNRSIGWIAHSVGYSDAKYFSQLFHEQTSLLPSEFRAQFQKGEE</sequence>
<dbReference type="SUPFAM" id="SSF46689">
    <property type="entry name" value="Homeodomain-like"/>
    <property type="match status" value="2"/>
</dbReference>
<evidence type="ECO:0000256" key="1">
    <source>
        <dbReference type="ARBA" id="ARBA00023015"/>
    </source>
</evidence>
<feature type="compositionally biased region" description="Low complexity" evidence="5">
    <location>
        <begin position="131"/>
        <end position="186"/>
    </location>
</feature>
<dbReference type="GO" id="GO:0000160">
    <property type="term" value="P:phosphorelay signal transduction system"/>
    <property type="evidence" value="ECO:0007669"/>
    <property type="project" value="InterPro"/>
</dbReference>
<dbReference type="PROSITE" id="PS50110">
    <property type="entry name" value="RESPONSE_REGULATORY"/>
    <property type="match status" value="1"/>
</dbReference>
<dbReference type="InterPro" id="IPR001789">
    <property type="entry name" value="Sig_transdc_resp-reg_receiver"/>
</dbReference>
<feature type="modified residue" description="4-aspartylphosphate" evidence="4">
    <location>
        <position position="55"/>
    </location>
</feature>
<keyword evidence="9" id="KW-1185">Reference proteome</keyword>
<dbReference type="InterPro" id="IPR011006">
    <property type="entry name" value="CheY-like_superfamily"/>
</dbReference>
<protein>
    <submittedName>
        <fullName evidence="8">Response regulator</fullName>
    </submittedName>
</protein>
<feature type="domain" description="Response regulatory" evidence="7">
    <location>
        <begin position="3"/>
        <end position="120"/>
    </location>
</feature>
<accession>A0A6H2GSL6</accession>
<reference evidence="8 9" key="1">
    <citation type="submission" date="2020-04" db="EMBL/GenBank/DDBJ databases">
        <title>Novel Paenibacillus strain UniB2 isolated from commercial digestive syrup.</title>
        <authorList>
            <person name="Thorat V."/>
            <person name="Kirdat K."/>
            <person name="Tiwarekar B."/>
            <person name="Yadav A."/>
        </authorList>
    </citation>
    <scope>NUCLEOTIDE SEQUENCE [LARGE SCALE GENOMIC DNA]</scope>
    <source>
        <strain evidence="8 9">UniB2</strain>
    </source>
</reference>
<feature type="domain" description="HTH araC/xylS-type" evidence="6">
    <location>
        <begin position="288"/>
        <end position="386"/>
    </location>
</feature>
<keyword evidence="2" id="KW-0238">DNA-binding</keyword>
<dbReference type="Gene3D" id="1.10.10.60">
    <property type="entry name" value="Homeodomain-like"/>
    <property type="match status" value="2"/>
</dbReference>
<dbReference type="Proteomes" id="UP000502136">
    <property type="component" value="Chromosome"/>
</dbReference>